<dbReference type="Pfam" id="PF01037">
    <property type="entry name" value="AsnC_trans_reg"/>
    <property type="match status" value="1"/>
</dbReference>
<evidence type="ECO:0000259" key="6">
    <source>
        <dbReference type="PROSITE" id="PS50956"/>
    </source>
</evidence>
<dbReference type="Gene3D" id="3.30.70.920">
    <property type="match status" value="1"/>
</dbReference>
<dbReference type="Proteomes" id="UP000061457">
    <property type="component" value="Chromosome II"/>
</dbReference>
<gene>
    <name evidence="7" type="ORF">PP2015_4020</name>
</gene>
<dbReference type="KEGG" id="pphe:PP2015_4020"/>
<dbReference type="InterPro" id="IPR019885">
    <property type="entry name" value="Tscrpt_reg_HTH_AsnC-type_CS"/>
</dbReference>
<dbReference type="OrthoDB" id="166264at2"/>
<dbReference type="InterPro" id="IPR019888">
    <property type="entry name" value="Tscrpt_reg_AsnC-like"/>
</dbReference>
<reference evidence="7 8" key="1">
    <citation type="submission" date="2015-11" db="EMBL/GenBank/DDBJ databases">
        <authorList>
            <person name="Zhang Y."/>
            <person name="Guo Z."/>
        </authorList>
    </citation>
    <scope>NUCLEOTIDE SEQUENCE [LARGE SCALE GENOMIC DNA]</scope>
    <source>
        <strain evidence="7 8">KCTC 12086</strain>
    </source>
</reference>
<dbReference type="PATRIC" id="fig|161398.10.peg.4123"/>
<dbReference type="Gene3D" id="1.10.10.10">
    <property type="entry name" value="Winged helix-like DNA-binding domain superfamily/Winged helix DNA-binding domain"/>
    <property type="match status" value="1"/>
</dbReference>
<dbReference type="PROSITE" id="PS00519">
    <property type="entry name" value="HTH_ASNC_1"/>
    <property type="match status" value="1"/>
</dbReference>
<dbReference type="AlphaFoldDB" id="A0A0S2K8C8"/>
<evidence type="ECO:0000313" key="8">
    <source>
        <dbReference type="Proteomes" id="UP000061457"/>
    </source>
</evidence>
<keyword evidence="4" id="KW-0804">Transcription</keyword>
<dbReference type="InterPro" id="IPR011991">
    <property type="entry name" value="ArsR-like_HTH"/>
</dbReference>
<dbReference type="GO" id="GO:0043565">
    <property type="term" value="F:sequence-specific DNA binding"/>
    <property type="evidence" value="ECO:0007669"/>
    <property type="project" value="InterPro"/>
</dbReference>
<dbReference type="InterPro" id="IPR036390">
    <property type="entry name" value="WH_DNA-bd_sf"/>
</dbReference>
<dbReference type="CDD" id="cd00090">
    <property type="entry name" value="HTH_ARSR"/>
    <property type="match status" value="1"/>
</dbReference>
<organism evidence="7 8">
    <name type="scientific">Pseudoalteromonas phenolica</name>
    <dbReference type="NCBI Taxonomy" id="161398"/>
    <lineage>
        <taxon>Bacteria</taxon>
        <taxon>Pseudomonadati</taxon>
        <taxon>Pseudomonadota</taxon>
        <taxon>Gammaproteobacteria</taxon>
        <taxon>Alteromonadales</taxon>
        <taxon>Pseudoalteromonadaceae</taxon>
        <taxon>Pseudoalteromonas</taxon>
    </lineage>
</organism>
<dbReference type="GO" id="GO:0006524">
    <property type="term" value="P:alanine catabolic process"/>
    <property type="evidence" value="ECO:0007669"/>
    <property type="project" value="TreeGrafter"/>
</dbReference>
<dbReference type="SUPFAM" id="SSF54909">
    <property type="entry name" value="Dimeric alpha+beta barrel"/>
    <property type="match status" value="1"/>
</dbReference>
<proteinExistence type="predicted"/>
<dbReference type="EMBL" id="CP013188">
    <property type="protein sequence ID" value="ALO44488.1"/>
    <property type="molecule type" value="Genomic_DNA"/>
</dbReference>
<dbReference type="PRINTS" id="PR00033">
    <property type="entry name" value="HTHASNC"/>
</dbReference>
<dbReference type="InterPro" id="IPR019887">
    <property type="entry name" value="Tscrpt_reg_AsnC/Lrp_C"/>
</dbReference>
<accession>A0A0S2K8C8</accession>
<evidence type="ECO:0000256" key="5">
    <source>
        <dbReference type="ARBA" id="ARBA00039227"/>
    </source>
</evidence>
<dbReference type="InterPro" id="IPR000485">
    <property type="entry name" value="AsnC-type_HTH_dom"/>
</dbReference>
<dbReference type="STRING" id="161398.PP2015_4020"/>
<dbReference type="Pfam" id="PF13412">
    <property type="entry name" value="HTH_24"/>
    <property type="match status" value="1"/>
</dbReference>
<dbReference type="InterPro" id="IPR036388">
    <property type="entry name" value="WH-like_DNA-bd_sf"/>
</dbReference>
<evidence type="ECO:0000313" key="7">
    <source>
        <dbReference type="EMBL" id="ALO44488.1"/>
    </source>
</evidence>
<dbReference type="PANTHER" id="PTHR30154">
    <property type="entry name" value="LEUCINE-RESPONSIVE REGULATORY PROTEIN"/>
    <property type="match status" value="1"/>
</dbReference>
<dbReference type="SUPFAM" id="SSF46785">
    <property type="entry name" value="Winged helix' DNA-binding domain"/>
    <property type="match status" value="1"/>
</dbReference>
<evidence type="ECO:0000256" key="3">
    <source>
        <dbReference type="ARBA" id="ARBA00023159"/>
    </source>
</evidence>
<keyword evidence="2" id="KW-0238">DNA-binding</keyword>
<evidence type="ECO:0000256" key="2">
    <source>
        <dbReference type="ARBA" id="ARBA00023125"/>
    </source>
</evidence>
<dbReference type="GO" id="GO:0006355">
    <property type="term" value="P:regulation of DNA-templated transcription"/>
    <property type="evidence" value="ECO:0007669"/>
    <property type="project" value="UniProtKB-ARBA"/>
</dbReference>
<evidence type="ECO:0000256" key="4">
    <source>
        <dbReference type="ARBA" id="ARBA00023163"/>
    </source>
</evidence>
<dbReference type="PROSITE" id="PS50956">
    <property type="entry name" value="HTH_ASNC_2"/>
    <property type="match status" value="1"/>
</dbReference>
<keyword evidence="3" id="KW-0010">Activator</keyword>
<dbReference type="RefSeq" id="WP_058032340.1">
    <property type="nucleotide sequence ID" value="NZ_CP013188.1"/>
</dbReference>
<name>A0A0S2K8C8_9GAMM</name>
<evidence type="ECO:0000256" key="1">
    <source>
        <dbReference type="ARBA" id="ARBA00023015"/>
    </source>
</evidence>
<dbReference type="PANTHER" id="PTHR30154:SF0">
    <property type="entry name" value="LEUCINE-RESPONSIVE REGULATORY PROTEIN"/>
    <property type="match status" value="1"/>
</dbReference>
<dbReference type="GO" id="GO:0005829">
    <property type="term" value="C:cytosol"/>
    <property type="evidence" value="ECO:0007669"/>
    <property type="project" value="TreeGrafter"/>
</dbReference>
<dbReference type="GO" id="GO:0043201">
    <property type="term" value="P:response to L-leucine"/>
    <property type="evidence" value="ECO:0007669"/>
    <property type="project" value="TreeGrafter"/>
</dbReference>
<keyword evidence="8" id="KW-1185">Reference proteome</keyword>
<dbReference type="InterPro" id="IPR011008">
    <property type="entry name" value="Dimeric_a/b-barrel"/>
</dbReference>
<dbReference type="SMART" id="SM00344">
    <property type="entry name" value="HTH_ASNC"/>
    <property type="match status" value="1"/>
</dbReference>
<keyword evidence="1" id="KW-0805">Transcription regulation</keyword>
<protein>
    <recommendedName>
        <fullName evidence="5">Leucine-responsive regulatory protein</fullName>
    </recommendedName>
</protein>
<feature type="domain" description="HTH asnC-type" evidence="6">
    <location>
        <begin position="11"/>
        <end position="65"/>
    </location>
</feature>
<sequence>MMKIDGYNQLILRILEKDGRIANTELAEQIGLSPSACLRRVQELERSGLITGYKAVIDSEKLGVGFIAYVAVGLTEHSTPSQLAFEQALQDVDEIKECHNVTGPYEYLLRIETKDLHTFKALHADVLGSISQVRTITTHVVMDSPKDTRQ</sequence>